<proteinExistence type="predicted"/>
<organism evidence="2 3">
    <name type="scientific">Ditylenchus destructor</name>
    <dbReference type="NCBI Taxonomy" id="166010"/>
    <lineage>
        <taxon>Eukaryota</taxon>
        <taxon>Metazoa</taxon>
        <taxon>Ecdysozoa</taxon>
        <taxon>Nematoda</taxon>
        <taxon>Chromadorea</taxon>
        <taxon>Rhabditida</taxon>
        <taxon>Tylenchina</taxon>
        <taxon>Tylenchomorpha</taxon>
        <taxon>Sphaerularioidea</taxon>
        <taxon>Anguinidae</taxon>
        <taxon>Anguininae</taxon>
        <taxon>Ditylenchus</taxon>
    </lineage>
</organism>
<dbReference type="AlphaFoldDB" id="A0AAD4MVK3"/>
<reference evidence="2" key="1">
    <citation type="submission" date="2022-01" db="EMBL/GenBank/DDBJ databases">
        <title>Genome Sequence Resource for Two Populations of Ditylenchus destructor, the Migratory Endoparasitic Phytonematode.</title>
        <authorList>
            <person name="Zhang H."/>
            <person name="Lin R."/>
            <person name="Xie B."/>
        </authorList>
    </citation>
    <scope>NUCLEOTIDE SEQUENCE</scope>
    <source>
        <strain evidence="2">BazhouSP</strain>
    </source>
</reference>
<feature type="chain" id="PRO_5042040541" evidence="1">
    <location>
        <begin position="27"/>
        <end position="103"/>
    </location>
</feature>
<name>A0AAD4MVK3_9BILA</name>
<feature type="signal peptide" evidence="1">
    <location>
        <begin position="1"/>
        <end position="26"/>
    </location>
</feature>
<gene>
    <name evidence="2" type="ORF">DdX_13702</name>
</gene>
<accession>A0AAD4MVK3</accession>
<evidence type="ECO:0000256" key="1">
    <source>
        <dbReference type="SAM" id="SignalP"/>
    </source>
</evidence>
<dbReference type="EMBL" id="JAKKPZ010000058">
    <property type="protein sequence ID" value="KAI1705234.1"/>
    <property type="molecule type" value="Genomic_DNA"/>
</dbReference>
<keyword evidence="3" id="KW-1185">Reference proteome</keyword>
<comment type="caution">
    <text evidence="2">The sequence shown here is derived from an EMBL/GenBank/DDBJ whole genome shotgun (WGS) entry which is preliminary data.</text>
</comment>
<protein>
    <submittedName>
        <fullName evidence="2">Uncharacterized protein</fullName>
    </submittedName>
</protein>
<evidence type="ECO:0000313" key="2">
    <source>
        <dbReference type="EMBL" id="KAI1705234.1"/>
    </source>
</evidence>
<sequence length="103" mass="11372">MTRKMTITILAISVFIVFLLVKNSDAVPAGLPKGEGTALDFDFDDPQGAVSDNSEVTTHVRAKRYGYGGGWGGGWGCRWCFRRRFFGYPRYGGYGYGGYGYYG</sequence>
<dbReference type="Proteomes" id="UP001201812">
    <property type="component" value="Unassembled WGS sequence"/>
</dbReference>
<evidence type="ECO:0000313" key="3">
    <source>
        <dbReference type="Proteomes" id="UP001201812"/>
    </source>
</evidence>
<keyword evidence="1" id="KW-0732">Signal</keyword>